<protein>
    <submittedName>
        <fullName evidence="2">CelD-like protein</fullName>
    </submittedName>
</protein>
<dbReference type="InterPro" id="IPR038740">
    <property type="entry name" value="BioF2-like_GNAT_dom"/>
</dbReference>
<reference evidence="2 3" key="1">
    <citation type="submission" date="2014-03" db="EMBL/GenBank/DDBJ databases">
        <title>Genome sequence of Sphingobium yanoikuyae B1.</title>
        <authorList>
            <person name="Gan H.M."/>
            <person name="Gan H.Y."/>
            <person name="Savka M.A."/>
        </authorList>
    </citation>
    <scope>NUCLEOTIDE SEQUENCE [LARGE SCALE GENOMIC DNA]</scope>
    <source>
        <strain evidence="2 3">B1</strain>
    </source>
</reference>
<evidence type="ECO:0000313" key="3">
    <source>
        <dbReference type="Proteomes" id="UP000028534"/>
    </source>
</evidence>
<proteinExistence type="predicted"/>
<comment type="caution">
    <text evidence="2">The sequence shown here is derived from an EMBL/GenBank/DDBJ whole genome shotgun (WGS) entry which is preliminary data.</text>
</comment>
<dbReference type="AlphaFoldDB" id="A0A084E6W8"/>
<dbReference type="eggNOG" id="COG5653">
    <property type="taxonomic scope" value="Bacteria"/>
</dbReference>
<evidence type="ECO:0000313" key="2">
    <source>
        <dbReference type="EMBL" id="KEZ13710.1"/>
    </source>
</evidence>
<dbReference type="Pfam" id="PF13480">
    <property type="entry name" value="Acetyltransf_6"/>
    <property type="match status" value="1"/>
</dbReference>
<accession>A0A084E6W8</accession>
<name>A0A084E6W8_SPHYA</name>
<gene>
    <name evidence="2" type="ORF">CP98_04969</name>
</gene>
<feature type="domain" description="BioF2-like acetyltransferase" evidence="1">
    <location>
        <begin position="190"/>
        <end position="312"/>
    </location>
</feature>
<dbReference type="InterPro" id="IPR016181">
    <property type="entry name" value="Acyl_CoA_acyltransferase"/>
</dbReference>
<sequence length="386" mass="42144">MAAHPSPPFASDSLPLTDARARWAALAAEAAEPNAFYAPDLLAAAIDHLAGNGPTGHGPVGNGDVRLIEAQADGELIGLLPVTVQARHGRLPIRCVANWMHDHCFFGAPLIRRGQEMAAWRSLLAQLDAAEWAPHFLHLRGLDAAGANAAALEALCVEQGRGRREVHRHDRAMLRSDLSADDYWETHVRAKKRKEIRRLQKRLAELGTVEQRLLDDGADLPRWCGDFLALEASGWKGREGSALASRPDDMAFFRAACAAAFAAGRLHFLRIDLDGRAIAMLVNFRHGDGAFSFKIAFDEEMGRFSPGVLIEIANLHAVQDDPAIGWMDSCAAADHPMIDSLWAERRSIVQYRIALQGKGATRLRRVAAFALAGGVERIASRMKGQE</sequence>
<dbReference type="SUPFAM" id="SSF55729">
    <property type="entry name" value="Acyl-CoA N-acyltransferases (Nat)"/>
    <property type="match status" value="1"/>
</dbReference>
<dbReference type="Proteomes" id="UP000028534">
    <property type="component" value="Unassembled WGS sequence"/>
</dbReference>
<dbReference type="PATRIC" id="fig|13690.10.peg.5136"/>
<dbReference type="EMBL" id="JGVR01000056">
    <property type="protein sequence ID" value="KEZ13710.1"/>
    <property type="molecule type" value="Genomic_DNA"/>
</dbReference>
<evidence type="ECO:0000259" key="1">
    <source>
        <dbReference type="Pfam" id="PF13480"/>
    </source>
</evidence>
<dbReference type="STRING" id="13690.AX777_01435"/>
<organism evidence="2 3">
    <name type="scientific">Sphingobium yanoikuyae</name>
    <name type="common">Sphingomonas yanoikuyae</name>
    <dbReference type="NCBI Taxonomy" id="13690"/>
    <lineage>
        <taxon>Bacteria</taxon>
        <taxon>Pseudomonadati</taxon>
        <taxon>Pseudomonadota</taxon>
        <taxon>Alphaproteobacteria</taxon>
        <taxon>Sphingomonadales</taxon>
        <taxon>Sphingomonadaceae</taxon>
        <taxon>Sphingobium</taxon>
    </lineage>
</organism>